<dbReference type="Proteomes" id="UP000272400">
    <property type="component" value="Unassembled WGS sequence"/>
</dbReference>
<feature type="transmembrane region" description="Helical" evidence="1">
    <location>
        <begin position="20"/>
        <end position="40"/>
    </location>
</feature>
<evidence type="ECO:0000313" key="3">
    <source>
        <dbReference type="Proteomes" id="UP000272400"/>
    </source>
</evidence>
<keyword evidence="1" id="KW-0812">Transmembrane</keyword>
<organism evidence="2 3">
    <name type="scientific">Actinocorallia herbida</name>
    <dbReference type="NCBI Taxonomy" id="58109"/>
    <lineage>
        <taxon>Bacteria</taxon>
        <taxon>Bacillati</taxon>
        <taxon>Actinomycetota</taxon>
        <taxon>Actinomycetes</taxon>
        <taxon>Streptosporangiales</taxon>
        <taxon>Thermomonosporaceae</taxon>
        <taxon>Actinocorallia</taxon>
    </lineage>
</organism>
<feature type="transmembrane region" description="Helical" evidence="1">
    <location>
        <begin position="46"/>
        <end position="66"/>
    </location>
</feature>
<evidence type="ECO:0000313" key="2">
    <source>
        <dbReference type="EMBL" id="ROO89861.1"/>
    </source>
</evidence>
<protein>
    <submittedName>
        <fullName evidence="2">Uncharacterized protein</fullName>
    </submittedName>
</protein>
<proteinExistence type="predicted"/>
<comment type="caution">
    <text evidence="2">The sequence shown here is derived from an EMBL/GenBank/DDBJ whole genome shotgun (WGS) entry which is preliminary data.</text>
</comment>
<reference evidence="2 3" key="1">
    <citation type="submission" date="2018-11" db="EMBL/GenBank/DDBJ databases">
        <title>Sequencing the genomes of 1000 actinobacteria strains.</title>
        <authorList>
            <person name="Klenk H.-P."/>
        </authorList>
    </citation>
    <scope>NUCLEOTIDE SEQUENCE [LARGE SCALE GENOMIC DNA]</scope>
    <source>
        <strain evidence="2 3">DSM 44254</strain>
    </source>
</reference>
<name>A0A3N1D8N6_9ACTN</name>
<accession>A0A3N1D8N6</accession>
<dbReference type="RefSeq" id="WP_123668889.1">
    <property type="nucleotide sequence ID" value="NZ_RJKE01000001.1"/>
</dbReference>
<keyword evidence="1" id="KW-0472">Membrane</keyword>
<dbReference type="OrthoDB" id="5193039at2"/>
<dbReference type="EMBL" id="RJKE01000001">
    <property type="protein sequence ID" value="ROO89861.1"/>
    <property type="molecule type" value="Genomic_DNA"/>
</dbReference>
<sequence>MSEHEAPSREAGPSFADAMWSVPSYILSGMAIWGGAGWFATYLTGWVLFKPVGLVIGVVLAVYLVYVKYGR</sequence>
<keyword evidence="1" id="KW-1133">Transmembrane helix</keyword>
<keyword evidence="3" id="KW-1185">Reference proteome</keyword>
<evidence type="ECO:0000256" key="1">
    <source>
        <dbReference type="SAM" id="Phobius"/>
    </source>
</evidence>
<dbReference type="AlphaFoldDB" id="A0A3N1D8N6"/>
<gene>
    <name evidence="2" type="ORF">EDD29_7570</name>
</gene>